<keyword evidence="10" id="KW-0238">DNA-binding</keyword>
<evidence type="ECO:0000256" key="5">
    <source>
        <dbReference type="ARBA" id="ARBA00022741"/>
    </source>
</evidence>
<dbReference type="PANTHER" id="PTHR30195">
    <property type="entry name" value="TYPE I SITE-SPECIFIC DEOXYRIBONUCLEASE PROTEIN SUBUNIT M AND R"/>
    <property type="match status" value="1"/>
</dbReference>
<evidence type="ECO:0000256" key="3">
    <source>
        <dbReference type="ARBA" id="ARBA00012654"/>
    </source>
</evidence>
<evidence type="ECO:0000256" key="10">
    <source>
        <dbReference type="ARBA" id="ARBA00023125"/>
    </source>
</evidence>
<dbReference type="CDD" id="cd22332">
    <property type="entry name" value="HsdR_N"/>
    <property type="match status" value="1"/>
</dbReference>
<keyword evidence="14" id="KW-1185">Reference proteome</keyword>
<dbReference type="AlphaFoldDB" id="A0AAE3Z9V9"/>
<keyword evidence="6" id="KW-0680">Restriction system</keyword>
<dbReference type="Pfam" id="PF18766">
    <property type="entry name" value="SWI2_SNF2"/>
    <property type="match status" value="1"/>
</dbReference>
<accession>A0AAE3Z9V9</accession>
<keyword evidence="4" id="KW-0540">Nuclease</keyword>
<dbReference type="GO" id="GO:0009307">
    <property type="term" value="P:DNA restriction-modification system"/>
    <property type="evidence" value="ECO:0007669"/>
    <property type="project" value="UniProtKB-KW"/>
</dbReference>
<dbReference type="SUPFAM" id="SSF52540">
    <property type="entry name" value="P-loop containing nucleoside triphosphate hydrolases"/>
    <property type="match status" value="2"/>
</dbReference>
<dbReference type="InterPro" id="IPR021810">
    <property type="entry name" value="T1RH-like_C"/>
</dbReference>
<evidence type="ECO:0000256" key="11">
    <source>
        <dbReference type="SAM" id="MobiDB-lite"/>
    </source>
</evidence>
<dbReference type="GO" id="GO:0005524">
    <property type="term" value="F:ATP binding"/>
    <property type="evidence" value="ECO:0007669"/>
    <property type="project" value="UniProtKB-KW"/>
</dbReference>
<dbReference type="Pfam" id="PF11867">
    <property type="entry name" value="T1RH-like_C"/>
    <property type="match status" value="1"/>
</dbReference>
<keyword evidence="9" id="KW-0067">ATP-binding</keyword>
<feature type="domain" description="Helicase ATP-binding" evidence="12">
    <location>
        <begin position="316"/>
        <end position="518"/>
    </location>
</feature>
<dbReference type="InterPro" id="IPR027417">
    <property type="entry name" value="P-loop_NTPase"/>
</dbReference>
<dbReference type="GO" id="GO:0003677">
    <property type="term" value="F:DNA binding"/>
    <property type="evidence" value="ECO:0007669"/>
    <property type="project" value="UniProtKB-KW"/>
</dbReference>
<dbReference type="InterPro" id="IPR055180">
    <property type="entry name" value="HsdR_RecA-like_helicase_dom_2"/>
</dbReference>
<dbReference type="Pfam" id="PF04313">
    <property type="entry name" value="HSDR_N"/>
    <property type="match status" value="1"/>
</dbReference>
<evidence type="ECO:0000256" key="4">
    <source>
        <dbReference type="ARBA" id="ARBA00022722"/>
    </source>
</evidence>
<evidence type="ECO:0000313" key="13">
    <source>
        <dbReference type="EMBL" id="MDR7300992.1"/>
    </source>
</evidence>
<keyword evidence="8 13" id="KW-0378">Hydrolase</keyword>
<dbReference type="CDD" id="cd18800">
    <property type="entry name" value="SF2_C_EcoR124I-like"/>
    <property type="match status" value="1"/>
</dbReference>
<dbReference type="PROSITE" id="PS51192">
    <property type="entry name" value="HELICASE_ATP_BIND_1"/>
    <property type="match status" value="1"/>
</dbReference>
<dbReference type="PANTHER" id="PTHR30195:SF15">
    <property type="entry name" value="TYPE I RESTRICTION ENZYME HINDI ENDONUCLEASE SUBUNIT"/>
    <property type="match status" value="1"/>
</dbReference>
<dbReference type="InterPro" id="IPR007409">
    <property type="entry name" value="Restrct_endonuc_type1_HsdR_N"/>
</dbReference>
<evidence type="ECO:0000256" key="1">
    <source>
        <dbReference type="ARBA" id="ARBA00000851"/>
    </source>
</evidence>
<evidence type="ECO:0000256" key="7">
    <source>
        <dbReference type="ARBA" id="ARBA00022759"/>
    </source>
</evidence>
<dbReference type="GO" id="GO:0009035">
    <property type="term" value="F:type I site-specific deoxyribonuclease activity"/>
    <property type="evidence" value="ECO:0007669"/>
    <property type="project" value="UniProtKB-EC"/>
</dbReference>
<dbReference type="Gene3D" id="3.40.50.300">
    <property type="entry name" value="P-loop containing nucleotide triphosphate hydrolases"/>
    <property type="match status" value="2"/>
</dbReference>
<keyword evidence="7" id="KW-0255">Endonuclease</keyword>
<dbReference type="EMBL" id="JAVDXW010000001">
    <property type="protein sequence ID" value="MDR7300992.1"/>
    <property type="molecule type" value="Genomic_DNA"/>
</dbReference>
<evidence type="ECO:0000256" key="2">
    <source>
        <dbReference type="ARBA" id="ARBA00008598"/>
    </source>
</evidence>
<feature type="region of interest" description="Disordered" evidence="11">
    <location>
        <begin position="412"/>
        <end position="456"/>
    </location>
</feature>
<gene>
    <name evidence="13" type="ORF">JOF55_001173</name>
</gene>
<proteinExistence type="inferred from homology"/>
<comment type="similarity">
    <text evidence="2">Belongs to the HsdR family.</text>
</comment>
<evidence type="ECO:0000256" key="8">
    <source>
        <dbReference type="ARBA" id="ARBA00022801"/>
    </source>
</evidence>
<dbReference type="InterPro" id="IPR040980">
    <property type="entry name" value="SWI2_SNF2"/>
</dbReference>
<dbReference type="InterPro" id="IPR051268">
    <property type="entry name" value="Type-I_R_enzyme_R_subunit"/>
</dbReference>
<dbReference type="EC" id="3.1.21.3" evidence="3"/>
<name>A0AAE3Z9V9_9ACTN</name>
<evidence type="ECO:0000256" key="6">
    <source>
        <dbReference type="ARBA" id="ARBA00022747"/>
    </source>
</evidence>
<dbReference type="RefSeq" id="WP_310270670.1">
    <property type="nucleotide sequence ID" value="NZ_JAVDXW010000001.1"/>
</dbReference>
<dbReference type="SMART" id="SM00487">
    <property type="entry name" value="DEXDc"/>
    <property type="match status" value="1"/>
</dbReference>
<organism evidence="13 14">
    <name type="scientific">Haloactinomyces albus</name>
    <dbReference type="NCBI Taxonomy" id="1352928"/>
    <lineage>
        <taxon>Bacteria</taxon>
        <taxon>Bacillati</taxon>
        <taxon>Actinomycetota</taxon>
        <taxon>Actinomycetes</taxon>
        <taxon>Actinopolysporales</taxon>
        <taxon>Actinopolysporaceae</taxon>
        <taxon>Haloactinomyces</taxon>
    </lineage>
</organism>
<dbReference type="Proteomes" id="UP001180845">
    <property type="component" value="Unassembled WGS sequence"/>
</dbReference>
<dbReference type="CDD" id="cd18030">
    <property type="entry name" value="DEXHc_RE_I_HsdR"/>
    <property type="match status" value="1"/>
</dbReference>
<evidence type="ECO:0000256" key="9">
    <source>
        <dbReference type="ARBA" id="ARBA00022840"/>
    </source>
</evidence>
<dbReference type="Gene3D" id="3.90.1570.50">
    <property type="match status" value="1"/>
</dbReference>
<keyword evidence="5" id="KW-0547">Nucleotide-binding</keyword>
<feature type="compositionally biased region" description="Acidic residues" evidence="11">
    <location>
        <begin position="427"/>
        <end position="439"/>
    </location>
</feature>
<comment type="caution">
    <text evidence="13">The sequence shown here is derived from an EMBL/GenBank/DDBJ whole genome shotgun (WGS) entry which is preliminary data.</text>
</comment>
<protein>
    <recommendedName>
        <fullName evidence="3">type I site-specific deoxyribonuclease</fullName>
        <ecNumber evidence="3">3.1.21.3</ecNumber>
    </recommendedName>
</protein>
<comment type="catalytic activity">
    <reaction evidence="1">
        <text>Endonucleolytic cleavage of DNA to give random double-stranded fragments with terminal 5'-phosphates, ATP is simultaneously hydrolyzed.</text>
        <dbReference type="EC" id="3.1.21.3"/>
    </reaction>
</comment>
<dbReference type="Pfam" id="PF22679">
    <property type="entry name" value="T1R_D3-like"/>
    <property type="match status" value="1"/>
</dbReference>
<evidence type="ECO:0000259" key="12">
    <source>
        <dbReference type="PROSITE" id="PS51192"/>
    </source>
</evidence>
<sequence length="1126" mass="126523">MSLGLPTEKDATEWPLIRQLEAMGWTHLPALTEEGAPVGRDSLRDVVLAGRLREALQRINTLDGQPWLDEHRISQAANVVYRPKATSLLEINRELTDLLVGGTEVDAPEGAANQRARHIDYIDWEHPERNDFVVTSQFTVELPGGQGRKRIKPDLVLFVNGLPLVVIETKAPHQPLTEALDQLRRYANQRNPHGEPEGSERLFRTNQLVVAANYDTAKVGTVTSGAEHFAAWKTVEPAEVADVLGEVGKPADGELSGQETLVGGMLRPAVLLDLVRHFTLFTETGGRTAKIVTRYQQYRAVRRAISRLENGRTRQQDGVQDRRGGIIWHTQGSGKSLTMVFLVRVMRSRARLRPFKIVVVTDRKQLQDQLRATAALTGETARTARTVTEVKQHLSYSGKDLVFAMIQKYRDTEQGSTDSGADSETNTAEDTEEAGEDGSEGASASSGEIKRTMPSLGELNRAENILVLIDEAHRSQSSELHTSLREALPNAALIGFTGTPIVMGRKKRTTKIFGDYIDRYTITESQDDGATVPIRYEGKTTTAAVRDADNLDELFDDMFVEYTDEQLQRIKQRWGTKNQVLEAPELIKRKARSMLWHYVESILPNGFKAQVVAVSRKAALRYRDAFLEARRELLDELDSLEPEQVIPEAIDRVDELPARQRRLVRAHRYRWLIEQLDFAPVISGSHNDPKHYDEWTNASKQDRRIAEFTRKLPRSADDDPTATSPLGFLIVKSMLLTGFDAPVEQVLYLDRHIKEAELLQAVARVNRTSAHKTAGYVVDYYGVAAHLKDALAAYADEDVEGALTSLADEVPEMATRAERLRQVFARHGIHQVTTDEDVEACVQLLADERLRAEFETAFTRFSSAVETIMPRPEAKPYLPMLKAHALVRYETRRRYREDTDGFDPGQVGEKVRELIDTHIAALGVQDKVPPVSITAADFDEKVDALTGDRAKASEMEHAIRHHISEHLDSDPAYYESLAERLQQVLQRFDGQWDQAYDALKPLVEEARRGRGDEDGSGLDPRTQAPFFDLLCALLRQQRGADLDDGTVEVLRSVTVDVVDKISAEIDVVGFWENPNAQHRLRQDVVELLDGYTVEGGELFEWERLDGVSDQVVDLAKSNHRRLTEQR</sequence>
<dbReference type="InterPro" id="IPR014001">
    <property type="entry name" value="Helicase_ATP-bd"/>
</dbReference>
<evidence type="ECO:0000313" key="14">
    <source>
        <dbReference type="Proteomes" id="UP001180845"/>
    </source>
</evidence>
<reference evidence="13" key="1">
    <citation type="submission" date="2023-07" db="EMBL/GenBank/DDBJ databases">
        <title>Sequencing the genomes of 1000 actinobacteria strains.</title>
        <authorList>
            <person name="Klenk H.-P."/>
        </authorList>
    </citation>
    <scope>NUCLEOTIDE SEQUENCE</scope>
    <source>
        <strain evidence="13">DSM 45977</strain>
    </source>
</reference>